<dbReference type="EMBL" id="HBEN01000558">
    <property type="protein sequence ID" value="CAD8429583.1"/>
    <property type="molecule type" value="Transcribed_RNA"/>
</dbReference>
<organism evidence="9">
    <name type="scientific">Micromonas pusilla</name>
    <name type="common">Picoplanktonic green alga</name>
    <name type="synonym">Chromulina pusilla</name>
    <dbReference type="NCBI Taxonomy" id="38833"/>
    <lineage>
        <taxon>Eukaryota</taxon>
        <taxon>Viridiplantae</taxon>
        <taxon>Chlorophyta</taxon>
        <taxon>Mamiellophyceae</taxon>
        <taxon>Mamiellales</taxon>
        <taxon>Mamiellaceae</taxon>
        <taxon>Micromonas</taxon>
    </lineage>
</organism>
<keyword evidence="3 8" id="KW-0812">Transmembrane</keyword>
<evidence type="ECO:0000256" key="5">
    <source>
        <dbReference type="ARBA" id="ARBA00022989"/>
    </source>
</evidence>
<proteinExistence type="inferred from homology"/>
<feature type="compositionally biased region" description="Polar residues" evidence="7">
    <location>
        <begin position="86"/>
        <end position="100"/>
    </location>
</feature>
<evidence type="ECO:0000313" key="9">
    <source>
        <dbReference type="EMBL" id="CAD8429583.1"/>
    </source>
</evidence>
<keyword evidence="5 8" id="KW-1133">Transmembrane helix</keyword>
<dbReference type="PANTHER" id="PTHR36774:SF1">
    <property type="entry name" value="INSULIN-INDUCED PROTEIN"/>
    <property type="match status" value="1"/>
</dbReference>
<comment type="similarity">
    <text evidence="2">Belongs to the INSIG family.</text>
</comment>
<evidence type="ECO:0000256" key="2">
    <source>
        <dbReference type="ARBA" id="ARBA00007475"/>
    </source>
</evidence>
<feature type="compositionally biased region" description="Basic and acidic residues" evidence="7">
    <location>
        <begin position="543"/>
        <end position="568"/>
    </location>
</feature>
<evidence type="ECO:0000256" key="3">
    <source>
        <dbReference type="ARBA" id="ARBA00022692"/>
    </source>
</evidence>
<evidence type="ECO:0000256" key="1">
    <source>
        <dbReference type="ARBA" id="ARBA00004477"/>
    </source>
</evidence>
<evidence type="ECO:0000256" key="4">
    <source>
        <dbReference type="ARBA" id="ARBA00022824"/>
    </source>
</evidence>
<feature type="transmembrane region" description="Helical" evidence="8">
    <location>
        <begin position="295"/>
        <end position="312"/>
    </location>
</feature>
<keyword evidence="6 8" id="KW-0472">Membrane</keyword>
<feature type="transmembrane region" description="Helical" evidence="8">
    <location>
        <begin position="201"/>
        <end position="221"/>
    </location>
</feature>
<accession>A0A7S0CRD8</accession>
<comment type="subcellular location">
    <subcellularLocation>
        <location evidence="1">Endoplasmic reticulum membrane</location>
        <topology evidence="1">Multi-pass membrane protein</topology>
    </subcellularLocation>
</comment>
<evidence type="ECO:0000256" key="8">
    <source>
        <dbReference type="SAM" id="Phobius"/>
    </source>
</evidence>
<dbReference type="GO" id="GO:0005789">
    <property type="term" value="C:endoplasmic reticulum membrane"/>
    <property type="evidence" value="ECO:0007669"/>
    <property type="project" value="UniProtKB-SubCell"/>
</dbReference>
<dbReference type="AlphaFoldDB" id="A0A7S0CRD8"/>
<protein>
    <submittedName>
        <fullName evidence="9">Uncharacterized protein</fullName>
    </submittedName>
</protein>
<evidence type="ECO:0000256" key="6">
    <source>
        <dbReference type="ARBA" id="ARBA00023136"/>
    </source>
</evidence>
<dbReference type="Pfam" id="PF07281">
    <property type="entry name" value="INSIG"/>
    <property type="match status" value="1"/>
</dbReference>
<name>A0A7S0CRD8_MICPS</name>
<dbReference type="PANTHER" id="PTHR36774">
    <property type="entry name" value="INSULIN-INDUCED PROTEIN"/>
    <property type="match status" value="1"/>
</dbReference>
<reference evidence="9" key="1">
    <citation type="submission" date="2021-01" db="EMBL/GenBank/DDBJ databases">
        <authorList>
            <person name="Corre E."/>
            <person name="Pelletier E."/>
            <person name="Niang G."/>
            <person name="Scheremetjew M."/>
            <person name="Finn R."/>
            <person name="Kale V."/>
            <person name="Holt S."/>
            <person name="Cochrane G."/>
            <person name="Meng A."/>
            <person name="Brown T."/>
            <person name="Cohen L."/>
        </authorList>
    </citation>
    <scope>NUCLEOTIDE SEQUENCE</scope>
    <source>
        <strain evidence="9">CCAC1681</strain>
    </source>
</reference>
<feature type="transmembrane region" description="Helical" evidence="8">
    <location>
        <begin position="262"/>
        <end position="283"/>
    </location>
</feature>
<feature type="compositionally biased region" description="Basic and acidic residues" evidence="7">
    <location>
        <begin position="75"/>
        <end position="85"/>
    </location>
</feature>
<feature type="region of interest" description="Disordered" evidence="7">
    <location>
        <begin position="507"/>
        <end position="574"/>
    </location>
</feature>
<keyword evidence="4" id="KW-0256">Endoplasmic reticulum</keyword>
<feature type="transmembrane region" description="Helical" evidence="8">
    <location>
        <begin position="356"/>
        <end position="375"/>
    </location>
</feature>
<gene>
    <name evidence="9" type="ORF">MSP1401_LOCUS465</name>
</gene>
<feature type="region of interest" description="Disordered" evidence="7">
    <location>
        <begin position="388"/>
        <end position="483"/>
    </location>
</feature>
<feature type="region of interest" description="Disordered" evidence="7">
    <location>
        <begin position="30"/>
        <end position="113"/>
    </location>
</feature>
<sequence length="615" mass="65431">MSAARAAMSASVATSALTGLCARGAWRVPRRGASAVPRAVPSKDRNDVAAPSKRKPPPSVIVGGLFVAEAPQTDDDARAGSDRRVSTSTRRLPNGESESGSDVPDDDDEKRRAKARVATLETTALANEAIAMWLGAAVLGPLLDHQHSRFDVLHYFHPVTIDLASGVARSIDDAARGFDGVGGELVRFFFQRETGVLETAWWVPPLFGGAGVVIGLGHTIGDGLRLRAGALKETFEGVDKQTFLEKCPGKPVTGWEPKKTTVALAVSFFAAQYFFSGALATAIENPFHMETMPRATVDVLLAVSGIANWWGFDRTAQGFAMASLTAVAGPLAEIGLINVAHLYAYAAPDFLGVPTWIPWVYFCGAPAVGLLSRAVRAELRATLQLAKPTADVSPPKRKKAWRPPPRGFQAQGNRLEGGREFLAPGAAGGQRDLLLGQRDSRPRGKVTVVAEKKTQRFGGGADARDGPSEAVSALSGSGSRSGVAANDVSKTFSSDGAADAANAPLSPFAATNQTSGSEPRRTVAPGESTEPLSRYSNAEGDGETERPKTVRRTGDAERVRLDSETRDSRRARRAALRREVSALQRLKLRLEKVRDALVRKAKVDARANGEGEEDE</sequence>
<evidence type="ECO:0000256" key="7">
    <source>
        <dbReference type="SAM" id="MobiDB-lite"/>
    </source>
</evidence>
<dbReference type="InterPro" id="IPR025929">
    <property type="entry name" value="INSIG_fam"/>
</dbReference>
<feature type="transmembrane region" description="Helical" evidence="8">
    <location>
        <begin position="319"/>
        <end position="344"/>
    </location>
</feature>